<evidence type="ECO:0000259" key="1">
    <source>
        <dbReference type="Pfam" id="PF18803"/>
    </source>
</evidence>
<reference evidence="2" key="1">
    <citation type="journal article" date="2020" name="New Phytol.">
        <title>Comparative genomics reveals dynamic genome evolution in host specialist ectomycorrhizal fungi.</title>
        <authorList>
            <person name="Lofgren L.A."/>
            <person name="Nguyen N.H."/>
            <person name="Vilgalys R."/>
            <person name="Ruytinx J."/>
            <person name="Liao H.L."/>
            <person name="Branco S."/>
            <person name="Kuo A."/>
            <person name="LaButti K."/>
            <person name="Lipzen A."/>
            <person name="Andreopoulos W."/>
            <person name="Pangilinan J."/>
            <person name="Riley R."/>
            <person name="Hundley H."/>
            <person name="Na H."/>
            <person name="Barry K."/>
            <person name="Grigoriev I.V."/>
            <person name="Stajich J.E."/>
            <person name="Kennedy P.G."/>
        </authorList>
    </citation>
    <scope>NUCLEOTIDE SEQUENCE</scope>
    <source>
        <strain evidence="2">S12</strain>
    </source>
</reference>
<dbReference type="InterPro" id="IPR041457">
    <property type="entry name" value="CxC2_KDZ-assoc"/>
</dbReference>
<dbReference type="Pfam" id="PF18758">
    <property type="entry name" value="KDZ"/>
    <property type="match status" value="1"/>
</dbReference>
<sequence>MRVSSQRLLTRSSPLSTSQLAPTVLLDDGAEFDSAAFDYPSMSMEDETLPPKRKRTAGDNPLLIWLGEHDTYLLEIIRLDGRGDNRGDVCAGGCGSDPGQFRCEDCDDMQLYCAMCTLRNHVRSPSHRIQEWNSMFFQVTSLKKLGLHIQLGHPIGQRCILPQQAFNDDFVLIDTNGIHEIALDFCGCETSQTHVKQLLRHRWFPATSTDPRTAATFRLLHHYQILSFESKASAYEFYHSLVRLTDNTGMTKRKDRYEAFMRMWHKRLWTRIKSFPQAYGLDHFIKTIRFFVPKFHLPAHVTKCQTLFSFNFMRFVGRTDGEAPERGWSNINPVASSTKAMGPGCRRDTLDDYFGDWNWKKTVGFGASLLLKMKDTLAEKAEHEMAFEEFDTVVTPDHRSTWLAEMEVWEGNPNNMSIPNPLEAKAMSITQAGACLKLAELEAEELHVLIASGIDLEEEQRRLSTTVESLGLHVTDTQKANIVRLRNSLYRKINTWRCAQVLYLPVVQDLINQAACNVQENAEYMKLWLPSQLRGKPCDTCLQNDEWELRYAQAYDALEEIRQCLRIHCSLLMFKREWICGQGSNTRAQNALARVHGRRTACVKQYRSAWVALNVLATVLKKKDWRGRLQELVDDDIKPLVDPFATGEGRRQVSWIWMMEGVNRGNDGDTDGVRIEWCKSRARALRWAEEVELLREEMRRVLQFLAWQAAWWDGQGNRRVRECAAETEGLKAYAARQANLRRRLGGHFCMLWAPHLSAQALDELTTLASINVSPELSLPDLTIPDIP</sequence>
<proteinExistence type="predicted"/>
<dbReference type="CDD" id="cd19757">
    <property type="entry name" value="Bbox1"/>
    <property type="match status" value="1"/>
</dbReference>
<dbReference type="PANTHER" id="PTHR33096">
    <property type="entry name" value="CXC2 DOMAIN-CONTAINING PROTEIN"/>
    <property type="match status" value="1"/>
</dbReference>
<dbReference type="GeneID" id="64594706"/>
<comment type="caution">
    <text evidence="2">The sequence shown here is derived from an EMBL/GenBank/DDBJ whole genome shotgun (WGS) entry which is preliminary data.</text>
</comment>
<keyword evidence="3" id="KW-1185">Reference proteome</keyword>
<dbReference type="PANTHER" id="PTHR33096:SF1">
    <property type="entry name" value="CXC1-LIKE CYSTEINE CLUSTER ASSOCIATED WITH KDZ TRANSPOSASES DOMAIN-CONTAINING PROTEIN"/>
    <property type="match status" value="1"/>
</dbReference>
<gene>
    <name evidence="2" type="ORF">HD556DRAFT_1314530</name>
</gene>
<evidence type="ECO:0000313" key="2">
    <source>
        <dbReference type="EMBL" id="KAG1785081.1"/>
    </source>
</evidence>
<dbReference type="InterPro" id="IPR040521">
    <property type="entry name" value="KDZ"/>
</dbReference>
<dbReference type="AlphaFoldDB" id="A0A9P7ABM7"/>
<name>A0A9P7ABM7_9AGAM</name>
<dbReference type="OrthoDB" id="3261436at2759"/>
<dbReference type="Pfam" id="PF18803">
    <property type="entry name" value="CxC2"/>
    <property type="match status" value="1"/>
</dbReference>
<feature type="domain" description="CxC2-like cysteine cluster KDZ transposase-associated" evidence="1">
    <location>
        <begin position="142"/>
        <end position="249"/>
    </location>
</feature>
<evidence type="ECO:0000313" key="3">
    <source>
        <dbReference type="Proteomes" id="UP000719766"/>
    </source>
</evidence>
<organism evidence="2 3">
    <name type="scientific">Suillus plorans</name>
    <dbReference type="NCBI Taxonomy" id="116603"/>
    <lineage>
        <taxon>Eukaryota</taxon>
        <taxon>Fungi</taxon>
        <taxon>Dikarya</taxon>
        <taxon>Basidiomycota</taxon>
        <taxon>Agaricomycotina</taxon>
        <taxon>Agaricomycetes</taxon>
        <taxon>Agaricomycetidae</taxon>
        <taxon>Boletales</taxon>
        <taxon>Suillineae</taxon>
        <taxon>Suillaceae</taxon>
        <taxon>Suillus</taxon>
    </lineage>
</organism>
<protein>
    <recommendedName>
        <fullName evidence="1">CxC2-like cysteine cluster KDZ transposase-associated domain-containing protein</fullName>
    </recommendedName>
</protein>
<accession>A0A9P7ABM7</accession>
<dbReference type="EMBL" id="JABBWE010000119">
    <property type="protein sequence ID" value="KAG1785081.1"/>
    <property type="molecule type" value="Genomic_DNA"/>
</dbReference>
<dbReference type="RefSeq" id="XP_041152566.1">
    <property type="nucleotide sequence ID" value="XM_041300942.1"/>
</dbReference>
<dbReference type="Proteomes" id="UP000719766">
    <property type="component" value="Unassembled WGS sequence"/>
</dbReference>